<dbReference type="AlphaFoldDB" id="A0A412K2J2"/>
<evidence type="ECO:0000313" key="1">
    <source>
        <dbReference type="EMBL" id="RHK22947.1"/>
    </source>
</evidence>
<sequence>MQSQPPPTATKANKLVFSYVSFLFINRWQRNKKSGIFTSVTDIFPTFEGKKEWKGYHKGGLDNSGKPASAFNAFKR</sequence>
<dbReference type="EMBL" id="QRNE01000111">
    <property type="protein sequence ID" value="RHK22947.1"/>
    <property type="molecule type" value="Genomic_DNA"/>
</dbReference>
<organism evidence="1 2">
    <name type="scientific">Bacteroides xylanisolvens</name>
    <dbReference type="NCBI Taxonomy" id="371601"/>
    <lineage>
        <taxon>Bacteria</taxon>
        <taxon>Pseudomonadati</taxon>
        <taxon>Bacteroidota</taxon>
        <taxon>Bacteroidia</taxon>
        <taxon>Bacteroidales</taxon>
        <taxon>Bacteroidaceae</taxon>
        <taxon>Bacteroides</taxon>
    </lineage>
</organism>
<name>A0A412K2J2_9BACE</name>
<proteinExistence type="predicted"/>
<protein>
    <submittedName>
        <fullName evidence="1">Uncharacterized protein</fullName>
    </submittedName>
</protein>
<accession>A0A412K2J2</accession>
<dbReference type="Proteomes" id="UP000285503">
    <property type="component" value="Unassembled WGS sequence"/>
</dbReference>
<reference evidence="1 2" key="1">
    <citation type="submission" date="2018-08" db="EMBL/GenBank/DDBJ databases">
        <title>A genome reference for cultivated species of the human gut microbiota.</title>
        <authorList>
            <person name="Zou Y."/>
            <person name="Xue W."/>
            <person name="Luo G."/>
        </authorList>
    </citation>
    <scope>NUCLEOTIDE SEQUENCE [LARGE SCALE GENOMIC DNA]</scope>
    <source>
        <strain evidence="1 2">AF46-11NS</strain>
    </source>
</reference>
<evidence type="ECO:0000313" key="2">
    <source>
        <dbReference type="Proteomes" id="UP000285503"/>
    </source>
</evidence>
<comment type="caution">
    <text evidence="1">The sequence shown here is derived from an EMBL/GenBank/DDBJ whole genome shotgun (WGS) entry which is preliminary data.</text>
</comment>
<gene>
    <name evidence="1" type="ORF">DW075_17360</name>
</gene>